<keyword evidence="6" id="KW-0539">Nucleus</keyword>
<dbReference type="Pfam" id="PF04434">
    <property type="entry name" value="SWIM"/>
    <property type="match status" value="1"/>
</dbReference>
<evidence type="ECO:0000256" key="3">
    <source>
        <dbReference type="ARBA" id="ARBA00022771"/>
    </source>
</evidence>
<dbReference type="SMART" id="SM00575">
    <property type="entry name" value="ZnF_PMZ"/>
    <property type="match status" value="1"/>
</dbReference>
<evidence type="ECO:0000256" key="1">
    <source>
        <dbReference type="ARBA" id="ARBA00005889"/>
    </source>
</evidence>
<feature type="domain" description="SWIM-type" evidence="8">
    <location>
        <begin position="683"/>
        <end position="719"/>
    </location>
</feature>
<feature type="compositionally biased region" description="Polar residues" evidence="7">
    <location>
        <begin position="815"/>
        <end position="827"/>
    </location>
</feature>
<organism evidence="9 10">
    <name type="scientific">Juglans regia</name>
    <name type="common">English walnut</name>
    <dbReference type="NCBI Taxonomy" id="51240"/>
    <lineage>
        <taxon>Eukaryota</taxon>
        <taxon>Viridiplantae</taxon>
        <taxon>Streptophyta</taxon>
        <taxon>Embryophyta</taxon>
        <taxon>Tracheophyta</taxon>
        <taxon>Spermatophyta</taxon>
        <taxon>Magnoliopsida</taxon>
        <taxon>eudicotyledons</taxon>
        <taxon>Gunneridae</taxon>
        <taxon>Pentapetalae</taxon>
        <taxon>rosids</taxon>
        <taxon>fabids</taxon>
        <taxon>Fagales</taxon>
        <taxon>Juglandaceae</taxon>
        <taxon>Juglans</taxon>
    </lineage>
</organism>
<dbReference type="PROSITE" id="PS50966">
    <property type="entry name" value="ZF_SWIM"/>
    <property type="match status" value="1"/>
</dbReference>
<protein>
    <recommendedName>
        <fullName evidence="6">Protein FAR1-RELATED SEQUENCE</fullName>
    </recommendedName>
</protein>
<feature type="region of interest" description="Disordered" evidence="7">
    <location>
        <begin position="103"/>
        <end position="172"/>
    </location>
</feature>
<keyword evidence="3 5" id="KW-0863">Zinc-finger</keyword>
<dbReference type="InParanoid" id="A0A6P9EXH0"/>
<evidence type="ECO:0000313" key="9">
    <source>
        <dbReference type="Proteomes" id="UP000235220"/>
    </source>
</evidence>
<evidence type="ECO:0000313" key="10">
    <source>
        <dbReference type="RefSeq" id="XP_035547267.1"/>
    </source>
</evidence>
<evidence type="ECO:0000256" key="2">
    <source>
        <dbReference type="ARBA" id="ARBA00022723"/>
    </source>
</evidence>
<evidence type="ECO:0000256" key="7">
    <source>
        <dbReference type="SAM" id="MobiDB-lite"/>
    </source>
</evidence>
<evidence type="ECO:0000259" key="8">
    <source>
        <dbReference type="PROSITE" id="PS50966"/>
    </source>
</evidence>
<dbReference type="AlphaFoldDB" id="A0A6P9EXH0"/>
<dbReference type="PANTHER" id="PTHR31669">
    <property type="entry name" value="PROTEIN FAR1-RELATED SEQUENCE 10-RELATED"/>
    <property type="match status" value="1"/>
</dbReference>
<dbReference type="OrthoDB" id="2422440at2759"/>
<comment type="function">
    <text evidence="6">Putative transcription activator involved in regulating light control of development.</text>
</comment>
<dbReference type="PANTHER" id="PTHR31669:SF283">
    <property type="entry name" value="PROTEIN FAR1-RELATED SEQUENCE"/>
    <property type="match status" value="1"/>
</dbReference>
<dbReference type="GO" id="GO:0008270">
    <property type="term" value="F:zinc ion binding"/>
    <property type="evidence" value="ECO:0007669"/>
    <property type="project" value="UniProtKB-UniRule"/>
</dbReference>
<dbReference type="GO" id="GO:0006355">
    <property type="term" value="P:regulation of DNA-templated transcription"/>
    <property type="evidence" value="ECO:0007669"/>
    <property type="project" value="UniProtKB-UniRule"/>
</dbReference>
<dbReference type="InterPro" id="IPR006564">
    <property type="entry name" value="Znf_PMZ"/>
</dbReference>
<gene>
    <name evidence="10" type="primary">LOC108987168</name>
</gene>
<evidence type="ECO:0000256" key="6">
    <source>
        <dbReference type="RuleBase" id="RU367018"/>
    </source>
</evidence>
<sequence>MRAELHMDDKRVKKWRKEIWGRNWESKTIGKQQHEDEPRRQSRTVTSNGGTCGSRATLGKKVVLGSKRSETVNPDGTARGGRRFTLARWSVGFTRINTGYPFQYGMRPPTPPMATSSGTTERFEEDTPGCRETEAPCFSSRLDEQGEEDRPDLGETGDGTAETPPLDRMDGSDMIEEPKAGMEFDSFEELMSYYKIYAKKCGFGSMTQRSERDDEGSVRYVTLGCARGGKARNRTMNVAKPRPTGKTDCKVRINVLKVKGKMQLTTVHNTHNHGLSPQKSRFFRCNREVSETVKRVLDTNDIAGIRMNKSFGSLVVGAGGFENLPFLKKDCRNYIDKARHLRLGAGGAGALQDYFCRMQYKNPGFFALMDLDDDERLKNVFWADPRSRAAYQDFGDVVTFDTTYLTNRYGMPFAPFVGVNHHGQSILLGAGLISSEDTETFTWLFRTWLQCMDGIAPPAIITDQDRAMKNAIAIVFPKTRHRFCLWHILKKVPEKLGSHRAYKSGLKTQLMKCVYDTQTIEEFEISWEEVIKTYNLEENVWLQSLYAERTHWVPVFLKEYFWAGMSTTQQSESMNAFFDGYVHANTNLNEFVDQYDNALRKKIENEISSDFHSFSVTIPCISRSPIEKRFQELYTNAKFRKVQQQVMGVLDMDSSLRRRDGVKKTYLVEDEISVEEFTKHVTYYVDFNEEDCDVKCSCGLFQMKGILCRHVLAIFKCNGIKYLPDRYILDRWRKDIKRRYTLVHSTYDTGNQREDTNRYSSLLNICYRMITHAAGSKEHTEDATKKLYAMIDLYHGNQEPPSMTQTQSNVGLTTNDTPTVGSSQQVLSPRVVRGKGRPSSLRRASRMEQEMRKVKARTKKSTVKGKSKERDGGDIESQNTCRNLFGPSEIDLDSEGNVQTIPVNSAFDISGFQNMVESQESKHDGFADGEEDSDDEDILMQQFLVSCIKNVKQSAAKKLSLTTHKKLMRLTATSFDAFENISSILFLSKDKHNREI</sequence>
<name>A0A6P9EXH0_JUGRE</name>
<dbReference type="RefSeq" id="XP_035547267.1">
    <property type="nucleotide sequence ID" value="XM_035691374.1"/>
</dbReference>
<dbReference type="Pfam" id="PF03101">
    <property type="entry name" value="FAR1"/>
    <property type="match status" value="1"/>
</dbReference>
<dbReference type="GO" id="GO:0005634">
    <property type="term" value="C:nucleus"/>
    <property type="evidence" value="ECO:0007669"/>
    <property type="project" value="UniProtKB-SubCell"/>
</dbReference>
<keyword evidence="2 6" id="KW-0479">Metal-binding</keyword>
<dbReference type="InterPro" id="IPR007527">
    <property type="entry name" value="Znf_SWIM"/>
</dbReference>
<dbReference type="KEGG" id="jre:108987168"/>
<dbReference type="GeneID" id="108987168"/>
<dbReference type="Pfam" id="PF10551">
    <property type="entry name" value="MULE"/>
    <property type="match status" value="1"/>
</dbReference>
<feature type="region of interest" description="Disordered" evidence="7">
    <location>
        <begin position="815"/>
        <end position="881"/>
    </location>
</feature>
<evidence type="ECO:0000256" key="4">
    <source>
        <dbReference type="ARBA" id="ARBA00022833"/>
    </source>
</evidence>
<dbReference type="InterPro" id="IPR004330">
    <property type="entry name" value="FAR1_DNA_bnd_dom"/>
</dbReference>
<dbReference type="Proteomes" id="UP000235220">
    <property type="component" value="Chromosome 7"/>
</dbReference>
<feature type="region of interest" description="Disordered" evidence="7">
    <location>
        <begin position="24"/>
        <end position="56"/>
    </location>
</feature>
<proteinExistence type="inferred from homology"/>
<keyword evidence="4 6" id="KW-0862">Zinc</keyword>
<dbReference type="InterPro" id="IPR018289">
    <property type="entry name" value="MULE_transposase_dom"/>
</dbReference>
<reference evidence="10" key="1">
    <citation type="submission" date="2025-08" db="UniProtKB">
        <authorList>
            <consortium name="RefSeq"/>
        </authorList>
    </citation>
    <scope>IDENTIFICATION</scope>
    <source>
        <tissue evidence="10">Leaves</tissue>
    </source>
</reference>
<feature type="compositionally biased region" description="Basic residues" evidence="7">
    <location>
        <begin position="854"/>
        <end position="865"/>
    </location>
</feature>
<comment type="subcellular location">
    <subcellularLocation>
        <location evidence="6">Nucleus</location>
    </subcellularLocation>
</comment>
<accession>A0A6P9EXH0</accession>
<evidence type="ECO:0000256" key="5">
    <source>
        <dbReference type="PROSITE-ProRule" id="PRU00325"/>
    </source>
</evidence>
<comment type="similarity">
    <text evidence="1 6">Belongs to the FHY3/FAR1 family.</text>
</comment>
<keyword evidence="9" id="KW-1185">Reference proteome</keyword>
<dbReference type="InterPro" id="IPR031052">
    <property type="entry name" value="FHY3/FAR1"/>
</dbReference>